<evidence type="ECO:0000256" key="1">
    <source>
        <dbReference type="SAM" id="Phobius"/>
    </source>
</evidence>
<proteinExistence type="predicted"/>
<name>A0A1W1BEK1_9ZZZZ</name>
<protein>
    <recommendedName>
        <fullName evidence="3">DUF2628 domain-containing protein</fullName>
    </recommendedName>
</protein>
<feature type="transmembrane region" description="Helical" evidence="1">
    <location>
        <begin position="38"/>
        <end position="55"/>
    </location>
</feature>
<dbReference type="EMBL" id="FPHC01000024">
    <property type="protein sequence ID" value="SFV51925.1"/>
    <property type="molecule type" value="Genomic_DNA"/>
</dbReference>
<feature type="transmembrane region" description="Helical" evidence="1">
    <location>
        <begin position="136"/>
        <end position="156"/>
    </location>
</feature>
<gene>
    <name evidence="2" type="ORF">MNB_SV-6-1319</name>
</gene>
<feature type="transmembrane region" description="Helical" evidence="1">
    <location>
        <begin position="85"/>
        <end position="102"/>
    </location>
</feature>
<organism evidence="2">
    <name type="scientific">hydrothermal vent metagenome</name>
    <dbReference type="NCBI Taxonomy" id="652676"/>
    <lineage>
        <taxon>unclassified sequences</taxon>
        <taxon>metagenomes</taxon>
        <taxon>ecological metagenomes</taxon>
    </lineage>
</organism>
<reference evidence="2" key="1">
    <citation type="submission" date="2016-10" db="EMBL/GenBank/DDBJ databases">
        <authorList>
            <person name="de Groot N.N."/>
        </authorList>
    </citation>
    <scope>NUCLEOTIDE SEQUENCE</scope>
</reference>
<keyword evidence="1" id="KW-0472">Membrane</keyword>
<feature type="transmembrane region" description="Helical" evidence="1">
    <location>
        <begin position="62"/>
        <end position="79"/>
    </location>
</feature>
<dbReference type="AlphaFoldDB" id="A0A1W1BEK1"/>
<evidence type="ECO:0000313" key="2">
    <source>
        <dbReference type="EMBL" id="SFV51925.1"/>
    </source>
</evidence>
<keyword evidence="1" id="KW-1133">Transmembrane helix</keyword>
<evidence type="ECO:0008006" key="3">
    <source>
        <dbReference type="Google" id="ProtNLM"/>
    </source>
</evidence>
<accession>A0A1W1BEK1</accession>
<keyword evidence="1" id="KW-0812">Transmembrane</keyword>
<sequence length="162" mass="19314">MNKKEYEREMFEAYIATESQFEWYRKAFDFFDARDGKIGWYWNLWAALGGFWYFVYRKEMNVALWTLFVTIFVAMILPIGWYIFAIPIFMVLMGGFGTYFIYKQYIDKKQRLETVLKDEKKSIIVMKHQLGGVNLWSIYVAILFLVSLVLIMIGVYNMSGKS</sequence>